<dbReference type="PANTHER" id="PTHR45569:SF1">
    <property type="entry name" value="SENSOR PROTEIN KDPD"/>
    <property type="match status" value="1"/>
</dbReference>
<keyword evidence="1" id="KW-0812">Transmembrane</keyword>
<feature type="transmembrane region" description="Helical" evidence="1">
    <location>
        <begin position="258"/>
        <end position="276"/>
    </location>
</feature>
<keyword evidence="3" id="KW-0808">Transferase</keyword>
<dbReference type="InterPro" id="IPR005467">
    <property type="entry name" value="His_kinase_dom"/>
</dbReference>
<accession>A0A7W9AT48</accession>
<dbReference type="GO" id="GO:0005886">
    <property type="term" value="C:plasma membrane"/>
    <property type="evidence" value="ECO:0007669"/>
    <property type="project" value="TreeGrafter"/>
</dbReference>
<keyword evidence="4" id="KW-1185">Reference proteome</keyword>
<dbReference type="PROSITE" id="PS50109">
    <property type="entry name" value="HIS_KIN"/>
    <property type="match status" value="1"/>
</dbReference>
<protein>
    <submittedName>
        <fullName evidence="3">Signal transduction histidine kinase</fullName>
    </submittedName>
</protein>
<dbReference type="Proteomes" id="UP000557739">
    <property type="component" value="Unassembled WGS sequence"/>
</dbReference>
<dbReference type="RefSeq" id="WP_184031130.1">
    <property type="nucleotide sequence ID" value="NZ_JACIJJ010000008.1"/>
</dbReference>
<dbReference type="GO" id="GO:0000155">
    <property type="term" value="F:phosphorelay sensor kinase activity"/>
    <property type="evidence" value="ECO:0007669"/>
    <property type="project" value="TreeGrafter"/>
</dbReference>
<evidence type="ECO:0000259" key="2">
    <source>
        <dbReference type="PROSITE" id="PS50109"/>
    </source>
</evidence>
<dbReference type="SMART" id="SM00387">
    <property type="entry name" value="HATPase_c"/>
    <property type="match status" value="1"/>
</dbReference>
<feature type="transmembrane region" description="Helical" evidence="1">
    <location>
        <begin position="173"/>
        <end position="197"/>
    </location>
</feature>
<dbReference type="Gene3D" id="1.10.287.130">
    <property type="match status" value="1"/>
</dbReference>
<dbReference type="SUPFAM" id="SSF55874">
    <property type="entry name" value="ATPase domain of HSP90 chaperone/DNA topoisomerase II/histidine kinase"/>
    <property type="match status" value="1"/>
</dbReference>
<feature type="transmembrane region" description="Helical" evidence="1">
    <location>
        <begin position="288"/>
        <end position="305"/>
    </location>
</feature>
<reference evidence="3 4" key="1">
    <citation type="submission" date="2020-08" db="EMBL/GenBank/DDBJ databases">
        <title>Genomic Encyclopedia of Type Strains, Phase IV (KMG-IV): sequencing the most valuable type-strain genomes for metagenomic binning, comparative biology and taxonomic classification.</title>
        <authorList>
            <person name="Goeker M."/>
        </authorList>
    </citation>
    <scope>NUCLEOTIDE SEQUENCE [LARGE SCALE GENOMIC DNA]</scope>
    <source>
        <strain evidence="3 4">DSM 27244</strain>
    </source>
</reference>
<keyword evidence="3" id="KW-0418">Kinase</keyword>
<dbReference type="Gene3D" id="3.30.565.10">
    <property type="entry name" value="Histidine kinase-like ATPase, C-terminal domain"/>
    <property type="match status" value="1"/>
</dbReference>
<dbReference type="InterPro" id="IPR052023">
    <property type="entry name" value="Histidine_kinase_KdpD"/>
</dbReference>
<dbReference type="AlphaFoldDB" id="A0A7W9AT48"/>
<feature type="transmembrane region" description="Helical" evidence="1">
    <location>
        <begin position="21"/>
        <end position="42"/>
    </location>
</feature>
<comment type="caution">
    <text evidence="3">The sequence shown here is derived from an EMBL/GenBank/DDBJ whole genome shotgun (WGS) entry which is preliminary data.</text>
</comment>
<evidence type="ECO:0000313" key="4">
    <source>
        <dbReference type="Proteomes" id="UP000557739"/>
    </source>
</evidence>
<proteinExistence type="predicted"/>
<feature type="transmembrane region" description="Helical" evidence="1">
    <location>
        <begin position="130"/>
        <end position="153"/>
    </location>
</feature>
<organism evidence="3 4">
    <name type="scientific">Sphingomonas yantingensis</name>
    <dbReference type="NCBI Taxonomy" id="1241761"/>
    <lineage>
        <taxon>Bacteria</taxon>
        <taxon>Pseudomonadati</taxon>
        <taxon>Pseudomonadota</taxon>
        <taxon>Alphaproteobacteria</taxon>
        <taxon>Sphingomonadales</taxon>
        <taxon>Sphingomonadaceae</taxon>
        <taxon>Sphingomonas</taxon>
    </lineage>
</organism>
<dbReference type="InterPro" id="IPR003594">
    <property type="entry name" value="HATPase_dom"/>
</dbReference>
<keyword evidence="1" id="KW-0472">Membrane</keyword>
<gene>
    <name evidence="3" type="ORF">FHR19_003497</name>
</gene>
<evidence type="ECO:0000313" key="3">
    <source>
        <dbReference type="EMBL" id="MBB5700115.1"/>
    </source>
</evidence>
<dbReference type="PANTHER" id="PTHR45569">
    <property type="entry name" value="SENSOR PROTEIN KDPD"/>
    <property type="match status" value="1"/>
</dbReference>
<keyword evidence="1" id="KW-1133">Transmembrane helix</keyword>
<feature type="transmembrane region" description="Helical" evidence="1">
    <location>
        <begin position="98"/>
        <end position="118"/>
    </location>
</feature>
<feature type="transmembrane region" description="Helical" evidence="1">
    <location>
        <begin position="73"/>
        <end position="92"/>
    </location>
</feature>
<dbReference type="Pfam" id="PF02518">
    <property type="entry name" value="HATPase_c"/>
    <property type="match status" value="1"/>
</dbReference>
<evidence type="ECO:0000256" key="1">
    <source>
        <dbReference type="SAM" id="Phobius"/>
    </source>
</evidence>
<feature type="transmembrane region" description="Helical" evidence="1">
    <location>
        <begin position="218"/>
        <end position="238"/>
    </location>
</feature>
<dbReference type="InterPro" id="IPR036890">
    <property type="entry name" value="HATPase_C_sf"/>
</dbReference>
<sequence>MNIHSASLVADRLDVPTDRPAVRAAGVLALYALGFALTHGAASAWGGAGYYSLWFPAAGLRLALLWRMGAVWTLPLCAIELAVDFATGAVPMTGSDALIGWLGVVRPVLAYGGTVWLVRRLMPQDKTRGIAALAAPMPFAVASVAAPLIAALFTVPQAMLRGDLTGVVTAREIGLSIAAFTVGDVLGALLIAPPVLWVADRLSGRAHGPLPRPRPGPVAESIAALVLGAVAGETLGWLGLGSQSAPSLISVAWIGLRFGRVPAWFALLAVCAMLLPQTAGAMDTPARLQFHLGLASVVVAGYLAGSFHDAQRRARADLARRDRLLFQADRLKTLRAMSVAVIHEISQPLSTLAIEAKHLHELTVSADPETAATAALIDRKAAHLSDLVRRLRRYGGRAVDEPSALPLANLIESVGALAASEVQAAGARLAVTAPDPALAVMAQEVELAQAVVNLIRNAVQACGPDGEIALSANAEAGKAIILVTNRCAANAPAHAGMGVGTLVARAIVEAHGGRLTIVRDGADVRAVVTLPLIGAEA</sequence>
<name>A0A7W9AT48_9SPHN</name>
<feature type="domain" description="Histidine kinase" evidence="2">
    <location>
        <begin position="340"/>
        <end position="534"/>
    </location>
</feature>
<dbReference type="EMBL" id="JACIJJ010000008">
    <property type="protein sequence ID" value="MBB5700115.1"/>
    <property type="molecule type" value="Genomic_DNA"/>
</dbReference>